<dbReference type="InParanoid" id="D8M627"/>
<dbReference type="Gene3D" id="1.20.1250.40">
    <property type="match status" value="1"/>
</dbReference>
<dbReference type="PANTHER" id="PTHR15561">
    <property type="entry name" value="CALCITONIN GENE-RELATED PEPTIDE-RECEPTOR COMPONENT PROTEIN"/>
    <property type="match status" value="1"/>
</dbReference>
<sequence>MEIAKEIKLITNVEVYQALKDWKGDKTLSGSGEFPWTKSAVMRYLEMTPACHLSDEKIQNFLRELESFETRHGVHLTPNEKMQMINIVPVQAVDIHTMNWFLL</sequence>
<dbReference type="PANTHER" id="PTHR15561:SF0">
    <property type="entry name" value="DNA-DIRECTED RNA POLYMERASE III SUBUNIT RPC9"/>
    <property type="match status" value="1"/>
</dbReference>
<evidence type="ECO:0000256" key="5">
    <source>
        <dbReference type="ARBA" id="ARBA00023163"/>
    </source>
</evidence>
<evidence type="ECO:0000313" key="8">
    <source>
        <dbReference type="Proteomes" id="UP000008312"/>
    </source>
</evidence>
<name>D8M627_BLAHO</name>
<accession>D8M627</accession>
<keyword evidence="4" id="KW-0240">DNA-directed RNA polymerase</keyword>
<organism evidence="7">
    <name type="scientific">Blastocystis hominis</name>
    <dbReference type="NCBI Taxonomy" id="12968"/>
    <lineage>
        <taxon>Eukaryota</taxon>
        <taxon>Sar</taxon>
        <taxon>Stramenopiles</taxon>
        <taxon>Bigyra</taxon>
        <taxon>Opalozoa</taxon>
        <taxon>Opalinata</taxon>
        <taxon>Blastocystidae</taxon>
        <taxon>Blastocystis</taxon>
    </lineage>
</organism>
<evidence type="ECO:0000256" key="1">
    <source>
        <dbReference type="ARBA" id="ARBA00004123"/>
    </source>
</evidence>
<proteinExistence type="inferred from homology"/>
<dbReference type="InterPro" id="IPR038324">
    <property type="entry name" value="Rpb4/RPC9_sf"/>
</dbReference>
<dbReference type="OrthoDB" id="1746530at2759"/>
<keyword evidence="5" id="KW-0804">Transcription</keyword>
<dbReference type="AlphaFoldDB" id="D8M627"/>
<dbReference type="InterPro" id="IPR038846">
    <property type="entry name" value="RPC9"/>
</dbReference>
<dbReference type="GeneID" id="24922783"/>
<protein>
    <recommendedName>
        <fullName evidence="3">DNA-directed RNA polymerase III subunit RPC9</fullName>
    </recommendedName>
</protein>
<dbReference type="SUPFAM" id="SSF47819">
    <property type="entry name" value="HRDC-like"/>
    <property type="match status" value="1"/>
</dbReference>
<gene>
    <name evidence="7" type="ORF">GSBLH_T00006659001</name>
</gene>
<dbReference type="GO" id="GO:0006384">
    <property type="term" value="P:transcription initiation at RNA polymerase III promoter"/>
    <property type="evidence" value="ECO:0007669"/>
    <property type="project" value="InterPro"/>
</dbReference>
<dbReference type="GO" id="GO:0000166">
    <property type="term" value="F:nucleotide binding"/>
    <property type="evidence" value="ECO:0007669"/>
    <property type="project" value="InterPro"/>
</dbReference>
<dbReference type="InterPro" id="IPR005574">
    <property type="entry name" value="Rpb4/RPC9"/>
</dbReference>
<comment type="subcellular location">
    <subcellularLocation>
        <location evidence="1">Nucleus</location>
    </subcellularLocation>
</comment>
<dbReference type="Proteomes" id="UP000008312">
    <property type="component" value="Unassembled WGS sequence"/>
</dbReference>
<comment type="similarity">
    <text evidence="2">Belongs to the eukaryotic RPC9 RNA polymerase subunit family.</text>
</comment>
<dbReference type="Pfam" id="PF03874">
    <property type="entry name" value="RNA_pol_Rpb4"/>
    <property type="match status" value="1"/>
</dbReference>
<dbReference type="RefSeq" id="XP_012897674.1">
    <property type="nucleotide sequence ID" value="XM_013042220.1"/>
</dbReference>
<dbReference type="InterPro" id="IPR010997">
    <property type="entry name" value="HRDC-like_sf"/>
</dbReference>
<dbReference type="EMBL" id="FN668661">
    <property type="protein sequence ID" value="CBK23626.2"/>
    <property type="molecule type" value="Genomic_DNA"/>
</dbReference>
<keyword evidence="6" id="KW-0539">Nucleus</keyword>
<evidence type="ECO:0000256" key="6">
    <source>
        <dbReference type="ARBA" id="ARBA00023242"/>
    </source>
</evidence>
<evidence type="ECO:0000313" key="7">
    <source>
        <dbReference type="EMBL" id="CBK23626.2"/>
    </source>
</evidence>
<evidence type="ECO:0000256" key="4">
    <source>
        <dbReference type="ARBA" id="ARBA00022478"/>
    </source>
</evidence>
<evidence type="ECO:0000256" key="3">
    <source>
        <dbReference type="ARBA" id="ARBA00016672"/>
    </source>
</evidence>
<dbReference type="GO" id="GO:0005666">
    <property type="term" value="C:RNA polymerase III complex"/>
    <property type="evidence" value="ECO:0007669"/>
    <property type="project" value="InterPro"/>
</dbReference>
<evidence type="ECO:0000256" key="2">
    <source>
        <dbReference type="ARBA" id="ARBA00006898"/>
    </source>
</evidence>
<reference evidence="7" key="1">
    <citation type="submission" date="2010-02" db="EMBL/GenBank/DDBJ databases">
        <title>Sequencing and annotation of the Blastocystis hominis genome.</title>
        <authorList>
            <person name="Wincker P."/>
        </authorList>
    </citation>
    <scope>NUCLEOTIDE SEQUENCE</scope>
    <source>
        <strain evidence="7">Singapore isolate B</strain>
    </source>
</reference>
<keyword evidence="8" id="KW-1185">Reference proteome</keyword>